<sequence>MKIEANYESDIESQKPSRTVPSEFFSPRENFHAEHSELNVVDIDREVEELSLMDIIQHHKLESEENNPEIIRDVEWVPVEPANVPQNVLHRLCDNRSSGFCLGPELADVLCAITSNSSDDVINLERLETLGDSFLKFAASTYLFLKYPKTDEGRLTSIKGRLISNRNLLYCAQNKSLGGKLKIHSFAPKSDWYPPGFVVPTFMKEKLKYHEGITNNVLF</sequence>
<dbReference type="Proteomes" id="UP000792457">
    <property type="component" value="Unassembled WGS sequence"/>
</dbReference>
<dbReference type="AlphaFoldDB" id="A0A8K0P331"/>
<feature type="domain" description="RNase III" evidence="3">
    <location>
        <begin position="112"/>
        <end position="168"/>
    </location>
</feature>
<dbReference type="PANTHER" id="PTHR14950:SF36">
    <property type="entry name" value="ENDORIBONUCLEASE DCR-2"/>
    <property type="match status" value="1"/>
</dbReference>
<dbReference type="InterPro" id="IPR000999">
    <property type="entry name" value="RNase_III_dom"/>
</dbReference>
<dbReference type="GO" id="GO:0004525">
    <property type="term" value="F:ribonuclease III activity"/>
    <property type="evidence" value="ECO:0007669"/>
    <property type="project" value="InterPro"/>
</dbReference>
<dbReference type="GO" id="GO:0004530">
    <property type="term" value="F:deoxyribonuclease I activity"/>
    <property type="evidence" value="ECO:0007669"/>
    <property type="project" value="TreeGrafter"/>
</dbReference>
<dbReference type="GO" id="GO:0005737">
    <property type="term" value="C:cytoplasm"/>
    <property type="evidence" value="ECO:0007669"/>
    <property type="project" value="TreeGrafter"/>
</dbReference>
<dbReference type="GO" id="GO:0070578">
    <property type="term" value="C:RISC-loading complex"/>
    <property type="evidence" value="ECO:0007669"/>
    <property type="project" value="TreeGrafter"/>
</dbReference>
<proteinExistence type="predicted"/>
<dbReference type="SUPFAM" id="SSF69065">
    <property type="entry name" value="RNase III domain-like"/>
    <property type="match status" value="1"/>
</dbReference>
<organism evidence="4 5">
    <name type="scientific">Ladona fulva</name>
    <name type="common">Scarce chaser dragonfly</name>
    <name type="synonym">Libellula fulva</name>
    <dbReference type="NCBI Taxonomy" id="123851"/>
    <lineage>
        <taxon>Eukaryota</taxon>
        <taxon>Metazoa</taxon>
        <taxon>Ecdysozoa</taxon>
        <taxon>Arthropoda</taxon>
        <taxon>Hexapoda</taxon>
        <taxon>Insecta</taxon>
        <taxon>Pterygota</taxon>
        <taxon>Palaeoptera</taxon>
        <taxon>Odonata</taxon>
        <taxon>Epiprocta</taxon>
        <taxon>Anisoptera</taxon>
        <taxon>Libelluloidea</taxon>
        <taxon>Libellulidae</taxon>
        <taxon>Ladona</taxon>
    </lineage>
</organism>
<accession>A0A8K0P331</accession>
<evidence type="ECO:0000313" key="4">
    <source>
        <dbReference type="EMBL" id="KAG8230613.1"/>
    </source>
</evidence>
<feature type="region of interest" description="Disordered" evidence="2">
    <location>
        <begin position="1"/>
        <end position="21"/>
    </location>
</feature>
<dbReference type="OrthoDB" id="416741at2759"/>
<dbReference type="GO" id="GO:0003723">
    <property type="term" value="F:RNA binding"/>
    <property type="evidence" value="ECO:0007669"/>
    <property type="project" value="TreeGrafter"/>
</dbReference>
<dbReference type="InterPro" id="IPR036389">
    <property type="entry name" value="RNase_III_sf"/>
</dbReference>
<dbReference type="GO" id="GO:0005634">
    <property type="term" value="C:nucleus"/>
    <property type="evidence" value="ECO:0007669"/>
    <property type="project" value="TreeGrafter"/>
</dbReference>
<dbReference type="EMBL" id="KZ308498">
    <property type="protein sequence ID" value="KAG8230613.1"/>
    <property type="molecule type" value="Genomic_DNA"/>
</dbReference>
<evidence type="ECO:0000256" key="1">
    <source>
        <dbReference type="ARBA" id="ARBA00022801"/>
    </source>
</evidence>
<protein>
    <recommendedName>
        <fullName evidence="3">RNase III domain-containing protein</fullName>
    </recommendedName>
</protein>
<dbReference type="Pfam" id="PF00636">
    <property type="entry name" value="Ribonuclease_3"/>
    <property type="match status" value="1"/>
</dbReference>
<evidence type="ECO:0000313" key="5">
    <source>
        <dbReference type="Proteomes" id="UP000792457"/>
    </source>
</evidence>
<dbReference type="GO" id="GO:0006309">
    <property type="term" value="P:apoptotic DNA fragmentation"/>
    <property type="evidence" value="ECO:0007669"/>
    <property type="project" value="TreeGrafter"/>
</dbReference>
<feature type="non-terminal residue" evidence="4">
    <location>
        <position position="219"/>
    </location>
</feature>
<comment type="caution">
    <text evidence="4">The sequence shown here is derived from an EMBL/GenBank/DDBJ whole genome shotgun (WGS) entry which is preliminary data.</text>
</comment>
<name>A0A8K0P331_LADFU</name>
<reference evidence="4" key="1">
    <citation type="submission" date="2013-04" db="EMBL/GenBank/DDBJ databases">
        <authorList>
            <person name="Qu J."/>
            <person name="Murali S.C."/>
            <person name="Bandaranaike D."/>
            <person name="Bellair M."/>
            <person name="Blankenburg K."/>
            <person name="Chao H."/>
            <person name="Dinh H."/>
            <person name="Doddapaneni H."/>
            <person name="Downs B."/>
            <person name="Dugan-Rocha S."/>
            <person name="Elkadiri S."/>
            <person name="Gnanaolivu R.D."/>
            <person name="Hernandez B."/>
            <person name="Javaid M."/>
            <person name="Jayaseelan J.C."/>
            <person name="Lee S."/>
            <person name="Li M."/>
            <person name="Ming W."/>
            <person name="Munidasa M."/>
            <person name="Muniz J."/>
            <person name="Nguyen L."/>
            <person name="Ongeri F."/>
            <person name="Osuji N."/>
            <person name="Pu L.-L."/>
            <person name="Puazo M."/>
            <person name="Qu C."/>
            <person name="Quiroz J."/>
            <person name="Raj R."/>
            <person name="Weissenberger G."/>
            <person name="Xin Y."/>
            <person name="Zou X."/>
            <person name="Han Y."/>
            <person name="Richards S."/>
            <person name="Worley K."/>
            <person name="Muzny D."/>
            <person name="Gibbs R."/>
        </authorList>
    </citation>
    <scope>NUCLEOTIDE SEQUENCE</scope>
    <source>
        <strain evidence="4">Sampled in the wild</strain>
    </source>
</reference>
<dbReference type="Gene3D" id="1.10.1520.10">
    <property type="entry name" value="Ribonuclease III domain"/>
    <property type="match status" value="1"/>
</dbReference>
<keyword evidence="5" id="KW-1185">Reference proteome</keyword>
<keyword evidence="1" id="KW-0378">Hydrolase</keyword>
<dbReference type="PROSITE" id="PS50142">
    <property type="entry name" value="RNASE_3_2"/>
    <property type="match status" value="1"/>
</dbReference>
<dbReference type="PANTHER" id="PTHR14950">
    <property type="entry name" value="DICER-RELATED"/>
    <property type="match status" value="1"/>
</dbReference>
<gene>
    <name evidence="4" type="ORF">J437_LFUL004525</name>
</gene>
<dbReference type="CDD" id="cd00593">
    <property type="entry name" value="RIBOc"/>
    <property type="match status" value="1"/>
</dbReference>
<reference evidence="4" key="2">
    <citation type="submission" date="2017-10" db="EMBL/GenBank/DDBJ databases">
        <title>Ladona fulva Genome sequencing and assembly.</title>
        <authorList>
            <person name="Murali S."/>
            <person name="Richards S."/>
            <person name="Bandaranaike D."/>
            <person name="Bellair M."/>
            <person name="Blankenburg K."/>
            <person name="Chao H."/>
            <person name="Dinh H."/>
            <person name="Doddapaneni H."/>
            <person name="Dugan-Rocha S."/>
            <person name="Elkadiri S."/>
            <person name="Gnanaolivu R."/>
            <person name="Hernandez B."/>
            <person name="Skinner E."/>
            <person name="Javaid M."/>
            <person name="Lee S."/>
            <person name="Li M."/>
            <person name="Ming W."/>
            <person name="Munidasa M."/>
            <person name="Muniz J."/>
            <person name="Nguyen L."/>
            <person name="Hughes D."/>
            <person name="Osuji N."/>
            <person name="Pu L.-L."/>
            <person name="Puazo M."/>
            <person name="Qu C."/>
            <person name="Quiroz J."/>
            <person name="Raj R."/>
            <person name="Weissenberger G."/>
            <person name="Xin Y."/>
            <person name="Zou X."/>
            <person name="Han Y."/>
            <person name="Worley K."/>
            <person name="Muzny D."/>
            <person name="Gibbs R."/>
        </authorList>
    </citation>
    <scope>NUCLEOTIDE SEQUENCE</scope>
    <source>
        <strain evidence="4">Sampled in the wild</strain>
    </source>
</reference>
<evidence type="ECO:0000259" key="3">
    <source>
        <dbReference type="PROSITE" id="PS50142"/>
    </source>
</evidence>
<dbReference type="SMART" id="SM00535">
    <property type="entry name" value="RIBOc"/>
    <property type="match status" value="1"/>
</dbReference>
<dbReference type="GO" id="GO:0030422">
    <property type="term" value="P:siRNA processing"/>
    <property type="evidence" value="ECO:0007669"/>
    <property type="project" value="TreeGrafter"/>
</dbReference>
<evidence type="ECO:0000256" key="2">
    <source>
        <dbReference type="SAM" id="MobiDB-lite"/>
    </source>
</evidence>